<evidence type="ECO:0000256" key="6">
    <source>
        <dbReference type="ARBA" id="ARBA00022801"/>
    </source>
</evidence>
<keyword evidence="7" id="KW-0862">Zinc</keyword>
<dbReference type="PANTHER" id="PTHR37425">
    <property type="match status" value="1"/>
</dbReference>
<evidence type="ECO:0000256" key="7">
    <source>
        <dbReference type="ARBA" id="ARBA00022833"/>
    </source>
</evidence>
<dbReference type="Proteomes" id="UP001172778">
    <property type="component" value="Unassembled WGS sequence"/>
</dbReference>
<dbReference type="PANTHER" id="PTHR37425:SF1">
    <property type="entry name" value="OUTER MEMBRANE PROTEIN"/>
    <property type="match status" value="1"/>
</dbReference>
<keyword evidence="5" id="KW-0732">Signal</keyword>
<dbReference type="Gene3D" id="3.30.1380.10">
    <property type="match status" value="1"/>
</dbReference>
<evidence type="ECO:0000313" key="12">
    <source>
        <dbReference type="EMBL" id="MDK2123864.1"/>
    </source>
</evidence>
<dbReference type="InterPro" id="IPR009045">
    <property type="entry name" value="Zn_M74/Hedgehog-like"/>
</dbReference>
<keyword evidence="3" id="KW-0645">Protease</keyword>
<dbReference type="SUPFAM" id="SSF55166">
    <property type="entry name" value="Hedgehog/DD-peptidase"/>
    <property type="match status" value="1"/>
</dbReference>
<dbReference type="RefSeq" id="WP_284100168.1">
    <property type="nucleotide sequence ID" value="NZ_JARRAF010000006.1"/>
</dbReference>
<evidence type="ECO:0000256" key="5">
    <source>
        <dbReference type="ARBA" id="ARBA00022729"/>
    </source>
</evidence>
<comment type="cofactor">
    <cofactor evidence="1">
        <name>Zn(2+)</name>
        <dbReference type="ChEBI" id="CHEBI:29105"/>
    </cofactor>
</comment>
<comment type="caution">
    <text evidence="12">The sequence shown here is derived from an EMBL/GenBank/DDBJ whole genome shotgun (WGS) entry which is preliminary data.</text>
</comment>
<accession>A0ABT7DVK7</accession>
<evidence type="ECO:0000256" key="3">
    <source>
        <dbReference type="ARBA" id="ARBA00022670"/>
    </source>
</evidence>
<gene>
    <name evidence="12" type="ORF">PZA18_07360</name>
</gene>
<keyword evidence="4" id="KW-0479">Metal-binding</keyword>
<protein>
    <recommendedName>
        <fullName evidence="11">Murein endopeptidase K</fullName>
    </recommendedName>
</protein>
<sequence length="195" mass="22005">MKLHRRDFLLAAGASLIGLPRPVWANNPNFWSQPRQLWLYRKDSRENGNYRFWTGNAIDGDAYSWLCYMLRDSHDKTMAAMDVNLLNLLYGLQQWLHNAGIRQPLVVHSGLRTPQHNANVEGAARNSMHMYGKAADIAVPGVEPQMLFNMAAYFGMGGVGLYPTFVHVDTGRKRYWSAKVGGIKDARVVQTAKAK</sequence>
<evidence type="ECO:0000256" key="8">
    <source>
        <dbReference type="ARBA" id="ARBA00023049"/>
    </source>
</evidence>
<dbReference type="InterPro" id="IPR010275">
    <property type="entry name" value="MepK"/>
</dbReference>
<name>A0ABT7DVK7_9NEIS</name>
<evidence type="ECO:0000256" key="2">
    <source>
        <dbReference type="ARBA" id="ARBA00004776"/>
    </source>
</evidence>
<dbReference type="Pfam" id="PF05951">
    <property type="entry name" value="Peptidase_M15_2"/>
    <property type="match status" value="1"/>
</dbReference>
<organism evidence="12 13">
    <name type="scientific">Parachitinimonas caeni</name>
    <dbReference type="NCBI Taxonomy" id="3031301"/>
    <lineage>
        <taxon>Bacteria</taxon>
        <taxon>Pseudomonadati</taxon>
        <taxon>Pseudomonadota</taxon>
        <taxon>Betaproteobacteria</taxon>
        <taxon>Neisseriales</taxon>
        <taxon>Chitinibacteraceae</taxon>
        <taxon>Parachitinimonas</taxon>
    </lineage>
</organism>
<comment type="pathway">
    <text evidence="2">Cell wall biogenesis; cell wall polysaccharide biosynthesis.</text>
</comment>
<evidence type="ECO:0000313" key="13">
    <source>
        <dbReference type="Proteomes" id="UP001172778"/>
    </source>
</evidence>
<reference evidence="12" key="1">
    <citation type="submission" date="2023-03" db="EMBL/GenBank/DDBJ databases">
        <title>Chitinimonas shenzhenensis gen. nov., sp. nov., a novel member of family Burkholderiaceae isolated from activated sludge collected in Shen Zhen, China.</title>
        <authorList>
            <person name="Wang X."/>
        </authorList>
    </citation>
    <scope>NUCLEOTIDE SEQUENCE</scope>
    <source>
        <strain evidence="12">DQS-5</strain>
    </source>
</reference>
<evidence type="ECO:0000256" key="11">
    <source>
        <dbReference type="ARBA" id="ARBA00093666"/>
    </source>
</evidence>
<evidence type="ECO:0000256" key="10">
    <source>
        <dbReference type="ARBA" id="ARBA00093448"/>
    </source>
</evidence>
<dbReference type="EMBL" id="JARRAF010000006">
    <property type="protein sequence ID" value="MDK2123864.1"/>
    <property type="molecule type" value="Genomic_DNA"/>
</dbReference>
<comment type="similarity">
    <text evidence="10">Belongs to the peptidase M15 family.</text>
</comment>
<keyword evidence="9" id="KW-0961">Cell wall biogenesis/degradation</keyword>
<keyword evidence="6" id="KW-0378">Hydrolase</keyword>
<evidence type="ECO:0000256" key="9">
    <source>
        <dbReference type="ARBA" id="ARBA00023316"/>
    </source>
</evidence>
<keyword evidence="8" id="KW-0482">Metalloprotease</keyword>
<proteinExistence type="inferred from homology"/>
<evidence type="ECO:0000256" key="4">
    <source>
        <dbReference type="ARBA" id="ARBA00022723"/>
    </source>
</evidence>
<evidence type="ECO:0000256" key="1">
    <source>
        <dbReference type="ARBA" id="ARBA00001947"/>
    </source>
</evidence>
<keyword evidence="13" id="KW-1185">Reference proteome</keyword>